<keyword evidence="3" id="KW-0349">Heme</keyword>
<evidence type="ECO:0000256" key="6">
    <source>
        <dbReference type="ARBA" id="ARBA00023004"/>
    </source>
</evidence>
<dbReference type="EMBL" id="JH921439">
    <property type="protein sequence ID" value="EKD16130.1"/>
    <property type="molecule type" value="Genomic_DNA"/>
</dbReference>
<dbReference type="PANTHER" id="PTHR33577:SF19">
    <property type="entry name" value="HEME HALOPEROXIDASE FAMILY PROFILE DOMAIN-CONTAINING PROTEIN-RELATED"/>
    <property type="match status" value="1"/>
</dbReference>
<evidence type="ECO:0000256" key="2">
    <source>
        <dbReference type="ARBA" id="ARBA00022559"/>
    </source>
</evidence>
<evidence type="ECO:0000313" key="11">
    <source>
        <dbReference type="Proteomes" id="UP000006753"/>
    </source>
</evidence>
<dbReference type="HOGENOM" id="CLU_552162_0_0_1"/>
<evidence type="ECO:0000256" key="7">
    <source>
        <dbReference type="ARBA" id="ARBA00025795"/>
    </source>
</evidence>
<keyword evidence="8" id="KW-0812">Transmembrane</keyword>
<dbReference type="AlphaFoldDB" id="K1WFB8"/>
<organism evidence="10 11">
    <name type="scientific">Marssonina brunnea f. sp. multigermtubi (strain MB_m1)</name>
    <name type="common">Marssonina leaf spot fungus</name>
    <dbReference type="NCBI Taxonomy" id="1072389"/>
    <lineage>
        <taxon>Eukaryota</taxon>
        <taxon>Fungi</taxon>
        <taxon>Dikarya</taxon>
        <taxon>Ascomycota</taxon>
        <taxon>Pezizomycotina</taxon>
        <taxon>Leotiomycetes</taxon>
        <taxon>Helotiales</taxon>
        <taxon>Drepanopezizaceae</taxon>
        <taxon>Drepanopeziza</taxon>
    </lineage>
</organism>
<dbReference type="PROSITE" id="PS51405">
    <property type="entry name" value="HEME_HALOPEROXIDASE"/>
    <property type="match status" value="1"/>
</dbReference>
<comment type="cofactor">
    <cofactor evidence="1">
        <name>heme b</name>
        <dbReference type="ChEBI" id="CHEBI:60344"/>
    </cofactor>
</comment>
<evidence type="ECO:0000256" key="1">
    <source>
        <dbReference type="ARBA" id="ARBA00001970"/>
    </source>
</evidence>
<sequence>MTPLLDPWASAQKRRTNSHLSDTVEDILSPCYRSNRTHLRSSTYVDPLESLTSTYSTLPTYYVLRTTICTVDGNGWQGGAMIDGFRGWETQMITPYWRSGYVAVVVVMVVVVVAVVVVVVAVVVVACSRDSGPGPALFRLSFSSNFPFGSAASGQVRVCRPVHEGTVMGSSRVGMKRYPVVWSGSPEPRQSLVTGWQRKLSSTKKEDNSIKYFDCPRDEMDASLLPSTAPSLLVTAFPFFISRASSLGACQNEYIAPSDTDRRAPCPMLNTVTNHGYLPRNGLNISMDDLAQGLAESINLDPAATAIFGAAAVLTSTTGNPNTFNLDDLVLQGPGLIAHDASLSRADQYWGNALTLNTTVWGATAAFFTGPTIDAATAKAARDARIATSKATNPEFDLPPTILRNSAIEWAAILTVFEEPDNDPAVAAPAVTEWIKTVFVGLRSRTRTAPRSRYTLMVDESQRRPSVPPWLELLATLLTVSLINHLSDDRSMYR</sequence>
<evidence type="ECO:0000256" key="3">
    <source>
        <dbReference type="ARBA" id="ARBA00022617"/>
    </source>
</evidence>
<protein>
    <recommendedName>
        <fullName evidence="9">Heme haloperoxidase family profile domain-containing protein</fullName>
    </recommendedName>
</protein>
<evidence type="ECO:0000313" key="10">
    <source>
        <dbReference type="EMBL" id="EKD16130.1"/>
    </source>
</evidence>
<evidence type="ECO:0000256" key="5">
    <source>
        <dbReference type="ARBA" id="ARBA00023002"/>
    </source>
</evidence>
<accession>K1WFB8</accession>
<evidence type="ECO:0000256" key="8">
    <source>
        <dbReference type="SAM" id="Phobius"/>
    </source>
</evidence>
<feature type="domain" description="Heme haloperoxidase family profile" evidence="9">
    <location>
        <begin position="250"/>
        <end position="463"/>
    </location>
</feature>
<dbReference type="OrthoDB" id="407298at2759"/>
<comment type="similarity">
    <text evidence="7">Belongs to the chloroperoxidase family.</text>
</comment>
<reference evidence="10 11" key="1">
    <citation type="journal article" date="2012" name="BMC Genomics">
        <title>Sequencing the genome of Marssonina brunnea reveals fungus-poplar co-evolution.</title>
        <authorList>
            <person name="Zhu S."/>
            <person name="Cao Y.-Z."/>
            <person name="Jiang C."/>
            <person name="Tan B.-Y."/>
            <person name="Wang Z."/>
            <person name="Feng S."/>
            <person name="Zhang L."/>
            <person name="Su X.-H."/>
            <person name="Brejova B."/>
            <person name="Vinar T."/>
            <person name="Xu M."/>
            <person name="Wang M.-X."/>
            <person name="Zhang S.-G."/>
            <person name="Huang M.-R."/>
            <person name="Wu R."/>
            <person name="Zhou Y."/>
        </authorList>
    </citation>
    <scope>NUCLEOTIDE SEQUENCE [LARGE SCALE GENOMIC DNA]</scope>
    <source>
        <strain evidence="10 11">MB_m1</strain>
    </source>
</reference>
<dbReference type="SUPFAM" id="SSF47571">
    <property type="entry name" value="Cloroperoxidase"/>
    <property type="match status" value="1"/>
</dbReference>
<dbReference type="GO" id="GO:0046872">
    <property type="term" value="F:metal ion binding"/>
    <property type="evidence" value="ECO:0007669"/>
    <property type="project" value="UniProtKB-KW"/>
</dbReference>
<dbReference type="Gene3D" id="1.10.489.10">
    <property type="entry name" value="Chloroperoxidase-like"/>
    <property type="match status" value="1"/>
</dbReference>
<evidence type="ECO:0000259" key="9">
    <source>
        <dbReference type="PROSITE" id="PS51405"/>
    </source>
</evidence>
<name>K1WFB8_MARBU</name>
<dbReference type="KEGG" id="mbe:MBM_05424"/>
<dbReference type="GO" id="GO:0004601">
    <property type="term" value="F:peroxidase activity"/>
    <property type="evidence" value="ECO:0007669"/>
    <property type="project" value="UniProtKB-KW"/>
</dbReference>
<keyword evidence="2" id="KW-0575">Peroxidase</keyword>
<dbReference type="eggNOG" id="ENOG502S5K7">
    <property type="taxonomic scope" value="Eukaryota"/>
</dbReference>
<keyword evidence="6" id="KW-0408">Iron</keyword>
<dbReference type="InterPro" id="IPR000028">
    <property type="entry name" value="Chloroperoxidase"/>
</dbReference>
<proteinExistence type="inferred from homology"/>
<keyword evidence="8" id="KW-1133">Transmembrane helix</keyword>
<keyword evidence="5" id="KW-0560">Oxidoreductase</keyword>
<keyword evidence="4" id="KW-0479">Metal-binding</keyword>
<feature type="transmembrane region" description="Helical" evidence="8">
    <location>
        <begin position="101"/>
        <end position="126"/>
    </location>
</feature>
<keyword evidence="11" id="KW-1185">Reference proteome</keyword>
<dbReference type="InterPro" id="IPR036851">
    <property type="entry name" value="Chloroperoxidase-like_sf"/>
</dbReference>
<gene>
    <name evidence="10" type="ORF">MBM_05424</name>
</gene>
<dbReference type="InParanoid" id="K1WFB8"/>
<dbReference type="PANTHER" id="PTHR33577">
    <property type="entry name" value="STERIGMATOCYSTIN BIOSYNTHESIS PEROXIDASE STCC-RELATED"/>
    <property type="match status" value="1"/>
</dbReference>
<dbReference type="Proteomes" id="UP000006753">
    <property type="component" value="Unassembled WGS sequence"/>
</dbReference>
<keyword evidence="8" id="KW-0472">Membrane</keyword>
<evidence type="ECO:0000256" key="4">
    <source>
        <dbReference type="ARBA" id="ARBA00022723"/>
    </source>
</evidence>
<dbReference type="Pfam" id="PF01328">
    <property type="entry name" value="Peroxidase_2"/>
    <property type="match status" value="1"/>
</dbReference>